<dbReference type="OrthoDB" id="1809393at2"/>
<evidence type="ECO:0000259" key="1">
    <source>
        <dbReference type="Pfam" id="PF09643"/>
    </source>
</evidence>
<name>A0A430A561_9ENTE</name>
<comment type="caution">
    <text evidence="2">The sequence shown here is derived from an EMBL/GenBank/DDBJ whole genome shotgun (WGS) entry which is preliminary data.</text>
</comment>
<dbReference type="InterPro" id="IPR023385">
    <property type="entry name" value="YopX-like_C"/>
</dbReference>
<dbReference type="InterPro" id="IPR019096">
    <property type="entry name" value="YopX_protein"/>
</dbReference>
<sequence>MRDIKFRAWDKLDKVMLTWERIKREFTFEYFEDEGLEFMQYTGLEDVHGVEIYEEDLLNCWYKAGEKIIVKVIYNKEYASFEYKLIDCDLIGFNPGKIHKIEVIGNIHENPELLEG</sequence>
<gene>
    <name evidence="2" type="ORF">CBF31_09275</name>
</gene>
<organism evidence="2 3">
    <name type="scientific">Vagococcus fessus</name>
    <dbReference type="NCBI Taxonomy" id="120370"/>
    <lineage>
        <taxon>Bacteria</taxon>
        <taxon>Bacillati</taxon>
        <taxon>Bacillota</taxon>
        <taxon>Bacilli</taxon>
        <taxon>Lactobacillales</taxon>
        <taxon>Enterococcaceae</taxon>
        <taxon>Vagococcus</taxon>
    </lineage>
</organism>
<evidence type="ECO:0000313" key="2">
    <source>
        <dbReference type="EMBL" id="RSU01948.1"/>
    </source>
</evidence>
<dbReference type="SUPFAM" id="SSF159006">
    <property type="entry name" value="YopX-like"/>
    <property type="match status" value="1"/>
</dbReference>
<dbReference type="AlphaFoldDB" id="A0A430A561"/>
<dbReference type="EMBL" id="NGJY01000004">
    <property type="protein sequence ID" value="RSU01948.1"/>
    <property type="molecule type" value="Genomic_DNA"/>
</dbReference>
<keyword evidence="3" id="KW-1185">Reference proteome</keyword>
<dbReference type="Proteomes" id="UP000287101">
    <property type="component" value="Unassembled WGS sequence"/>
</dbReference>
<evidence type="ECO:0000313" key="3">
    <source>
        <dbReference type="Proteomes" id="UP000287101"/>
    </source>
</evidence>
<reference evidence="2 3" key="1">
    <citation type="submission" date="2017-05" db="EMBL/GenBank/DDBJ databases">
        <title>Vagococcus spp. assemblies.</title>
        <authorList>
            <person name="Gulvik C.A."/>
        </authorList>
    </citation>
    <scope>NUCLEOTIDE SEQUENCE [LARGE SCALE GENOMIC DNA]</scope>
    <source>
        <strain evidence="2 3">CCUG 41755</strain>
    </source>
</reference>
<protein>
    <recommendedName>
        <fullName evidence="1">YopX protein domain-containing protein</fullName>
    </recommendedName>
</protein>
<dbReference type="Gene3D" id="2.30.30.290">
    <property type="entry name" value="YopX-like domains"/>
    <property type="match status" value="1"/>
</dbReference>
<feature type="domain" description="YopX protein" evidence="1">
    <location>
        <begin position="5"/>
        <end position="115"/>
    </location>
</feature>
<dbReference type="Pfam" id="PF09643">
    <property type="entry name" value="YopX"/>
    <property type="match status" value="1"/>
</dbReference>
<proteinExistence type="predicted"/>
<accession>A0A430A561</accession>
<dbReference type="RefSeq" id="WP_126832336.1">
    <property type="nucleotide sequence ID" value="NZ_CBCRYB010000005.1"/>
</dbReference>